<name>A0A6J2YFY2_SITOR</name>
<dbReference type="Proteomes" id="UP000504635">
    <property type="component" value="Unplaced"/>
</dbReference>
<evidence type="ECO:0000313" key="6">
    <source>
        <dbReference type="RefSeq" id="XP_030762883.1"/>
    </source>
</evidence>
<evidence type="ECO:0000313" key="5">
    <source>
        <dbReference type="Proteomes" id="UP000504635"/>
    </source>
</evidence>
<dbReference type="KEGG" id="soy:115887566"/>
<keyword evidence="1 4" id="KW-0732">Signal</keyword>
<evidence type="ECO:0000256" key="2">
    <source>
        <dbReference type="ARBA" id="ARBA00023108"/>
    </source>
</evidence>
<dbReference type="Pfam" id="PF06585">
    <property type="entry name" value="JHBP"/>
    <property type="match status" value="2"/>
</dbReference>
<organism evidence="5 6">
    <name type="scientific">Sitophilus oryzae</name>
    <name type="common">Rice weevil</name>
    <name type="synonym">Curculio oryzae</name>
    <dbReference type="NCBI Taxonomy" id="7048"/>
    <lineage>
        <taxon>Eukaryota</taxon>
        <taxon>Metazoa</taxon>
        <taxon>Ecdysozoa</taxon>
        <taxon>Arthropoda</taxon>
        <taxon>Hexapoda</taxon>
        <taxon>Insecta</taxon>
        <taxon>Pterygota</taxon>
        <taxon>Neoptera</taxon>
        <taxon>Endopterygota</taxon>
        <taxon>Coleoptera</taxon>
        <taxon>Polyphaga</taxon>
        <taxon>Cucujiformia</taxon>
        <taxon>Curculionidae</taxon>
        <taxon>Dryophthorinae</taxon>
        <taxon>Sitophilus</taxon>
    </lineage>
</organism>
<dbReference type="FunFam" id="3.15.10.30:FF:000001">
    <property type="entry name" value="Takeout-like protein 1"/>
    <property type="match status" value="2"/>
</dbReference>
<dbReference type="AlphaFoldDB" id="A0A6J2YFY2"/>
<dbReference type="OrthoDB" id="8190514at2759"/>
<evidence type="ECO:0000256" key="1">
    <source>
        <dbReference type="ARBA" id="ARBA00022729"/>
    </source>
</evidence>
<dbReference type="Gene3D" id="3.15.10.30">
    <property type="entry name" value="Haemolymph juvenile hormone binding protein"/>
    <property type="match status" value="2"/>
</dbReference>
<dbReference type="InterPro" id="IPR010562">
    <property type="entry name" value="Haemolymph_juvenile_hormone-bd"/>
</dbReference>
<reference evidence="6" key="1">
    <citation type="submission" date="2025-08" db="UniProtKB">
        <authorList>
            <consortium name="RefSeq"/>
        </authorList>
    </citation>
    <scope>IDENTIFICATION</scope>
    <source>
        <tissue evidence="6">Gonads</tissue>
    </source>
</reference>
<keyword evidence="5" id="KW-1185">Reference proteome</keyword>
<dbReference type="GO" id="GO:0005615">
    <property type="term" value="C:extracellular space"/>
    <property type="evidence" value="ECO:0007669"/>
    <property type="project" value="TreeGrafter"/>
</dbReference>
<sequence length="486" mass="55134">MHFLIVSVGLLTLCRACCGAAFAYCKYTDPNFDSCFKDSFQKAIKLLENDIPEYGLANLKVYKIPALSIQAGSGSVHLIQNYKNVELLGLSDATVISAHFDKDKKILSFSILIPNLIQRAEYEVNGKLMALPVVGHGPSELQLENVEMTTEVGLEEENREGLMYYKITSYKLDLKTSHLRSRFDNLFDGNKLLGDNINRVLNDEWQIIFNDVKSSTEAAYSTVLKDYVQTFFNHVPAKDLFYRVEIMIAVYNIIFLTILCYSDGAKINFCKSTKPDFNNCLKKSAEEVLVLLKEGIPEYDLPNLTVFKAPKITVQAGIGAVELIQHYENVEIYGLSEAIVKDVYFDKDKKIFGLTVTIPKFTLKADYSVDGKLLALPVVGSGPSLLEFYNLEMKNVLYLEEYTRDGTIYYKIKTYDLDLSTSKMNSRFDNMFNGNKLLGDNINKLLNDEWEIIFKDTKASTEKAYKEAIQPYIQKFLDKVPAAELF</sequence>
<keyword evidence="2" id="KW-0090">Biological rhythms</keyword>
<comment type="similarity">
    <text evidence="3">Belongs to the TO family.</text>
</comment>
<dbReference type="InterPro" id="IPR038606">
    <property type="entry name" value="To_sf"/>
</dbReference>
<dbReference type="PANTHER" id="PTHR11008:SF32">
    <property type="entry name" value="CIRCADIAN CLOCK-CONTROLLED PROTEIN DAYWAKE-RELATED"/>
    <property type="match status" value="1"/>
</dbReference>
<dbReference type="SMART" id="SM00700">
    <property type="entry name" value="JHBP"/>
    <property type="match status" value="2"/>
</dbReference>
<dbReference type="GO" id="GO:0007623">
    <property type="term" value="P:circadian rhythm"/>
    <property type="evidence" value="ECO:0007669"/>
    <property type="project" value="UniProtKB-ARBA"/>
</dbReference>
<dbReference type="GeneID" id="115887566"/>
<dbReference type="RefSeq" id="XP_030762883.1">
    <property type="nucleotide sequence ID" value="XM_030907023.1"/>
</dbReference>
<evidence type="ECO:0000256" key="3">
    <source>
        <dbReference type="ARBA" id="ARBA00060902"/>
    </source>
</evidence>
<feature type="signal peptide" evidence="4">
    <location>
        <begin position="1"/>
        <end position="16"/>
    </location>
</feature>
<dbReference type="PANTHER" id="PTHR11008">
    <property type="entry name" value="PROTEIN TAKEOUT-LIKE PROTEIN"/>
    <property type="match status" value="1"/>
</dbReference>
<accession>A0A6J2YFY2</accession>
<proteinExistence type="inferred from homology"/>
<dbReference type="InParanoid" id="A0A6J2YFY2"/>
<gene>
    <name evidence="6" type="primary">LOC115887566</name>
</gene>
<protein>
    <submittedName>
        <fullName evidence="6">Uncharacterized protein LOC115887566</fullName>
    </submittedName>
</protein>
<evidence type="ECO:0000256" key="4">
    <source>
        <dbReference type="SAM" id="SignalP"/>
    </source>
</evidence>
<feature type="chain" id="PRO_5026707092" evidence="4">
    <location>
        <begin position="17"/>
        <end position="486"/>
    </location>
</feature>